<reference evidence="1" key="1">
    <citation type="submission" date="2014-12" db="EMBL/GenBank/DDBJ databases">
        <title>Insight into the proteome of Arion vulgaris.</title>
        <authorList>
            <person name="Aradska J."/>
            <person name="Bulat T."/>
            <person name="Smidak R."/>
            <person name="Sarate P."/>
            <person name="Gangsoo J."/>
            <person name="Sialana F."/>
            <person name="Bilban M."/>
            <person name="Lubec G."/>
        </authorList>
    </citation>
    <scope>NUCLEOTIDE SEQUENCE</scope>
    <source>
        <tissue evidence="1">Skin</tissue>
    </source>
</reference>
<evidence type="ECO:0000313" key="1">
    <source>
        <dbReference type="EMBL" id="CEK66730.1"/>
    </source>
</evidence>
<evidence type="ECO:0000313" key="2">
    <source>
        <dbReference type="EMBL" id="CEK66731.1"/>
    </source>
</evidence>
<dbReference type="EMBL" id="HACG01019865">
    <property type="protein sequence ID" value="CEK66730.1"/>
    <property type="molecule type" value="Transcribed_RNA"/>
</dbReference>
<accession>A0A0B6ZG71</accession>
<organism evidence="1">
    <name type="scientific">Arion vulgaris</name>
    <dbReference type="NCBI Taxonomy" id="1028688"/>
    <lineage>
        <taxon>Eukaryota</taxon>
        <taxon>Metazoa</taxon>
        <taxon>Spiralia</taxon>
        <taxon>Lophotrochozoa</taxon>
        <taxon>Mollusca</taxon>
        <taxon>Gastropoda</taxon>
        <taxon>Heterobranchia</taxon>
        <taxon>Euthyneura</taxon>
        <taxon>Panpulmonata</taxon>
        <taxon>Eupulmonata</taxon>
        <taxon>Stylommatophora</taxon>
        <taxon>Helicina</taxon>
        <taxon>Arionoidea</taxon>
        <taxon>Arionidae</taxon>
        <taxon>Arion</taxon>
    </lineage>
</organism>
<proteinExistence type="predicted"/>
<sequence length="74" mass="8813">MEKQALMDQTVMLSHQHQDGVWQENSHLICRKHGGLVTAQIERDQSRHSCKCRDIENEHFENEILRIIKDEIKF</sequence>
<gene>
    <name evidence="1" type="primary">ORF59932</name>
    <name evidence="2" type="synonym">ORF59935</name>
</gene>
<protein>
    <submittedName>
        <fullName evidence="1">Uncharacterized protein</fullName>
    </submittedName>
</protein>
<name>A0A0B6ZG71_9EUPU</name>
<dbReference type="AlphaFoldDB" id="A0A0B6ZG71"/>
<feature type="non-terminal residue" evidence="1">
    <location>
        <position position="74"/>
    </location>
</feature>
<dbReference type="EMBL" id="HACG01019866">
    <property type="protein sequence ID" value="CEK66731.1"/>
    <property type="molecule type" value="Transcribed_RNA"/>
</dbReference>